<dbReference type="GO" id="GO:0046872">
    <property type="term" value="F:metal ion binding"/>
    <property type="evidence" value="ECO:0007669"/>
    <property type="project" value="UniProtKB-KW"/>
</dbReference>
<dbReference type="InterPro" id="IPR008707">
    <property type="entry name" value="B-propeller_PilY1"/>
</dbReference>
<evidence type="ECO:0000256" key="2">
    <source>
        <dbReference type="ARBA" id="ARBA00008387"/>
    </source>
</evidence>
<evidence type="ECO:0000256" key="1">
    <source>
        <dbReference type="ARBA" id="ARBA00004561"/>
    </source>
</evidence>
<dbReference type="SMART" id="SM00564">
    <property type="entry name" value="PQQ"/>
    <property type="match status" value="3"/>
</dbReference>
<comment type="similarity">
    <text evidence="2">Belongs to the PilY1 family.</text>
</comment>
<dbReference type="Proteomes" id="UP000280792">
    <property type="component" value="Unassembled WGS sequence"/>
</dbReference>
<evidence type="ECO:0000313" key="8">
    <source>
        <dbReference type="EMBL" id="RRJ83256.1"/>
    </source>
</evidence>
<dbReference type="SUPFAM" id="SSF50998">
    <property type="entry name" value="Quinoprotein alcohol dehydrogenase-like"/>
    <property type="match status" value="1"/>
</dbReference>
<organism evidence="8 9">
    <name type="scientific">Aestuariirhabdus litorea</name>
    <dbReference type="NCBI Taxonomy" id="2528527"/>
    <lineage>
        <taxon>Bacteria</taxon>
        <taxon>Pseudomonadati</taxon>
        <taxon>Pseudomonadota</taxon>
        <taxon>Gammaproteobacteria</taxon>
        <taxon>Oceanospirillales</taxon>
        <taxon>Aestuariirhabdaceae</taxon>
        <taxon>Aestuariirhabdus</taxon>
    </lineage>
</organism>
<dbReference type="EMBL" id="QWEZ01000002">
    <property type="protein sequence ID" value="RRJ83256.1"/>
    <property type="molecule type" value="Genomic_DNA"/>
</dbReference>
<feature type="domain" description="PilY1 beta-propeller" evidence="7">
    <location>
        <begin position="786"/>
        <end position="1141"/>
    </location>
</feature>
<reference evidence="8 9" key="2">
    <citation type="submission" date="2018-12" db="EMBL/GenBank/DDBJ databases">
        <title>Simiduia agarivorans gen. nov., sp. nov., a marine, agarolytic bacterium isolated from shallow coastal water from Keelung, Taiwan.</title>
        <authorList>
            <person name="Shieh W.Y."/>
        </authorList>
    </citation>
    <scope>NUCLEOTIDE SEQUENCE [LARGE SCALE GENOMIC DNA]</scope>
    <source>
        <strain evidence="8 9">GTF-13</strain>
    </source>
</reference>
<evidence type="ECO:0000256" key="6">
    <source>
        <dbReference type="ARBA" id="ARBA00023263"/>
    </source>
</evidence>
<keyword evidence="3" id="KW-1029">Fimbrium biogenesis</keyword>
<reference evidence="8 9" key="1">
    <citation type="submission" date="2018-08" db="EMBL/GenBank/DDBJ databases">
        <authorList>
            <person name="Khan S.A."/>
        </authorList>
    </citation>
    <scope>NUCLEOTIDE SEQUENCE [LARGE SCALE GENOMIC DNA]</scope>
    <source>
        <strain evidence="8 9">GTF-13</strain>
    </source>
</reference>
<dbReference type="GO" id="GO:0009289">
    <property type="term" value="C:pilus"/>
    <property type="evidence" value="ECO:0007669"/>
    <property type="project" value="UniProtKB-SubCell"/>
</dbReference>
<keyword evidence="6" id="KW-0281">Fimbrium</keyword>
<dbReference type="Pfam" id="PF05567">
    <property type="entry name" value="T4P_PilY1"/>
    <property type="match status" value="1"/>
</dbReference>
<keyword evidence="5" id="KW-0106">Calcium</keyword>
<comment type="caution">
    <text evidence="8">The sequence shown here is derived from an EMBL/GenBank/DDBJ whole genome shotgun (WGS) entry which is preliminary data.</text>
</comment>
<evidence type="ECO:0000256" key="3">
    <source>
        <dbReference type="ARBA" id="ARBA00022558"/>
    </source>
</evidence>
<dbReference type="InterPro" id="IPR011047">
    <property type="entry name" value="Quinoprotein_ADH-like_sf"/>
</dbReference>
<proteinExistence type="inferred from homology"/>
<evidence type="ECO:0000313" key="9">
    <source>
        <dbReference type="Proteomes" id="UP000280792"/>
    </source>
</evidence>
<comment type="subcellular location">
    <subcellularLocation>
        <location evidence="1">Fimbrium</location>
    </subcellularLocation>
</comment>
<evidence type="ECO:0000256" key="5">
    <source>
        <dbReference type="ARBA" id="ARBA00022837"/>
    </source>
</evidence>
<gene>
    <name evidence="8" type="ORF">D0544_15625</name>
</gene>
<protein>
    <recommendedName>
        <fullName evidence="7">PilY1 beta-propeller domain-containing protein</fullName>
    </recommendedName>
</protein>
<accession>A0A3P3VNN6</accession>
<keyword evidence="4" id="KW-0479">Metal-binding</keyword>
<evidence type="ECO:0000259" key="7">
    <source>
        <dbReference type="Pfam" id="PF05567"/>
    </source>
</evidence>
<evidence type="ECO:0000256" key="4">
    <source>
        <dbReference type="ARBA" id="ARBA00022723"/>
    </source>
</evidence>
<sequence length="1364" mass="148567">MPPSNRSRSESFSEQSVQAEGIYMKKFTTGVRQLLVTATTATAVTLAGNASAAPLGIAQTPLFLGVAPDPNVLFVVDDSGSMDWSVTTTAHYPQCAYYVASGNSNGSTTNRRNPKVGQFYRRDDGGTSCSGIDAHYYSFRNSMNKYARLACNSGTNDSPNVTQRLCTGERWGYGPTDTRHDWRVLSSDLNTTYFDSRRQYLPWPGKSSMSITAARVDANPNENNNGDRDLTGLNWAVWMDDKGWDESVADWPGHDIATNTPNGWVDLWDSYVRYAIINDSGTWKITRTPYRYDISGTGPYSATAGTTVELVEGSDISGDDNLAGARRADGSLDMERAKTNVANWFTYHRKRQHVTKYAVADVISKQPDLRYGFHTINNRRTVDLPIASYKYDNSGSYAGHNANIVSRYYDYVQPALGTPLKQALDRAGKYYQYDSGGMGGTRKEDRITSSCQANYTLLFTDGFYSNASMGYPDAGPTDIANMGTTTGGGDNDGTADTLADIARYFYVKDLRPDLDNNVKPVSVDPASWQHMNTFTIAFGVTGVLEDTDQPNDGIPNDPSPPAENLPINSRLWGASSLSSSQDIPQKIDDLWHAAVNSHGQFISAKNPQEVVDGVNKALSEIVDRTGSAAAVAASTGSLNTDTHVYQAKFDSRRWSGSLQSLPFSDGSNIDTVGHLCYGRDPLTNQPLYPRGTLCPTEWDSATVMLGQNFSSGRAIITNVAGAGRAYRWPNLNSTQQGLLQTDMPSGLTTAQQTAYGTAITNYLRGDSSNEFGNGGAFSFRLRSGPLGDIVHSSPQYVKVPNIPYPDAIGSSSKLYSSFRTANLSRQAMVYVGANDGMMHAFNADTGEEKLAFVPNSAYSKLRKLARQDYSHEYIVDGTPTIVDMYFASASRWKTVLAAGMGGGGRAIFALDVTDPAAFSEANAASLFLWEFTDNDLGLTYSQPQLVKLNNGKWAAIFGNGYNATGTDTAMLFIVDVETGALIKKIDTGVGNSTDTNGLSTPNVVDDNGDFVADYVYAGDLQGNLWKFDLTGSNAANWDVAIKVGGVSTPLYRAINVNSEKRPIMAQPVVNIHPLGKQFGYMVYFGTGKFIETSDATNTTQPIEGFYAIADRKAAGSFVHEPIARNNLLQQFITEEDENDFYNVVVERDSNNNVIETNGTDANGNAAVYVSVFNKGTQQFENRTKSELALNGQMYTEDFRLSTRNQITYYNANGTANHKGWFIDLCVDCYDVNTGNLKASYDNQAEKQTVTASYFDGVITFNTTVPSTVECAGGGSGWIMKLNATSGARLNTSPFDFNKDGLFDNKDLIGLIAASGAKIDGVPTSSTRVGDYELTVSSDSEIEANKTLDTSTPLGRYKWRRLIEE</sequence>
<dbReference type="InterPro" id="IPR018391">
    <property type="entry name" value="PQQ_b-propeller_rpt"/>
</dbReference>
<name>A0A3P3VNN6_9GAMM</name>
<keyword evidence="9" id="KW-1185">Reference proteome</keyword>